<evidence type="ECO:0000256" key="11">
    <source>
        <dbReference type="ARBA" id="ARBA00023098"/>
    </source>
</evidence>
<comment type="pathway">
    <text evidence="3">Isoprenoid biosynthesis; farnesyl diphosphate biosynthesis; farnesyl diphosphate from geranyl diphosphate and isopentenyl diphosphate: step 1/1.</text>
</comment>
<dbReference type="PANTHER" id="PTHR11525:SF0">
    <property type="entry name" value="FARNESYL PYROPHOSPHATE SYNTHASE"/>
    <property type="match status" value="1"/>
</dbReference>
<dbReference type="InterPro" id="IPR008949">
    <property type="entry name" value="Isoprenoid_synthase_dom_sf"/>
</dbReference>
<protein>
    <recommendedName>
        <fullName evidence="16">Farnesyl pyrophosphate synthase</fullName>
        <ecNumber evidence="6">2.5.1.1</ecNumber>
        <ecNumber evidence="5">2.5.1.10</ecNumber>
    </recommendedName>
    <alternativeName>
        <fullName evidence="15">(2E,6E)-farnesyl diphosphate synthase</fullName>
    </alternativeName>
    <alternativeName>
        <fullName evidence="14">Dimethylallyltranstransferase</fullName>
    </alternativeName>
    <alternativeName>
        <fullName evidence="13">Farnesyl diphosphate synthase</fullName>
    </alternativeName>
    <alternativeName>
        <fullName evidence="12">Geranyltranstransferase</fullName>
    </alternativeName>
</protein>
<comment type="catalytic activity">
    <reaction evidence="17">
        <text>isopentenyl diphosphate + dimethylallyl diphosphate = (2E)-geranyl diphosphate + diphosphate</text>
        <dbReference type="Rhea" id="RHEA:22408"/>
        <dbReference type="ChEBI" id="CHEBI:33019"/>
        <dbReference type="ChEBI" id="CHEBI:57623"/>
        <dbReference type="ChEBI" id="CHEBI:58057"/>
        <dbReference type="ChEBI" id="CHEBI:128769"/>
        <dbReference type="EC" id="2.5.1.1"/>
    </reaction>
</comment>
<feature type="compositionally biased region" description="Pro residues" evidence="19">
    <location>
        <begin position="814"/>
        <end position="828"/>
    </location>
</feature>
<feature type="region of interest" description="Disordered" evidence="19">
    <location>
        <begin position="691"/>
        <end position="972"/>
    </location>
</feature>
<feature type="compositionally biased region" description="Pro residues" evidence="19">
    <location>
        <begin position="659"/>
        <end position="669"/>
    </location>
</feature>
<evidence type="ECO:0000256" key="16">
    <source>
        <dbReference type="ARBA" id="ARBA00034546"/>
    </source>
</evidence>
<dbReference type="EC" id="2.5.1.10" evidence="5"/>
<evidence type="ECO:0000256" key="19">
    <source>
        <dbReference type="SAM" id="MobiDB-lite"/>
    </source>
</evidence>
<evidence type="ECO:0000313" key="21">
    <source>
        <dbReference type="Proteomes" id="UP000298787"/>
    </source>
</evidence>
<feature type="compositionally biased region" description="Pro residues" evidence="19">
    <location>
        <begin position="469"/>
        <end position="478"/>
    </location>
</feature>
<comment type="pathway">
    <text evidence="2">Isoprenoid biosynthesis; geranyl diphosphate biosynthesis; geranyl diphosphate from dimethylallyl diphosphate and isopentenyl diphosphate: step 1/1.</text>
</comment>
<dbReference type="EC" id="2.5.1.1" evidence="6"/>
<feature type="compositionally biased region" description="Basic and acidic residues" evidence="19">
    <location>
        <begin position="844"/>
        <end position="890"/>
    </location>
</feature>
<evidence type="ECO:0000256" key="3">
    <source>
        <dbReference type="ARBA" id="ARBA00005035"/>
    </source>
</evidence>
<dbReference type="EMBL" id="CM014091">
    <property type="protein sequence ID" value="TKS82107.1"/>
    <property type="molecule type" value="Genomic_DNA"/>
</dbReference>
<feature type="compositionally biased region" description="Low complexity" evidence="19">
    <location>
        <begin position="422"/>
        <end position="436"/>
    </location>
</feature>
<dbReference type="PROSITE" id="PS00723">
    <property type="entry name" value="POLYPRENYL_SYNTHASE_1"/>
    <property type="match status" value="1"/>
</dbReference>
<organism evidence="20 21">
    <name type="scientific">Collichthys lucidus</name>
    <name type="common">Big head croaker</name>
    <name type="synonym">Sciaena lucida</name>
    <dbReference type="NCBI Taxonomy" id="240159"/>
    <lineage>
        <taxon>Eukaryota</taxon>
        <taxon>Metazoa</taxon>
        <taxon>Chordata</taxon>
        <taxon>Craniata</taxon>
        <taxon>Vertebrata</taxon>
        <taxon>Euteleostomi</taxon>
        <taxon>Actinopterygii</taxon>
        <taxon>Neopterygii</taxon>
        <taxon>Teleostei</taxon>
        <taxon>Neoteleostei</taxon>
        <taxon>Acanthomorphata</taxon>
        <taxon>Eupercaria</taxon>
        <taxon>Sciaenidae</taxon>
        <taxon>Collichthys</taxon>
    </lineage>
</organism>
<evidence type="ECO:0000256" key="4">
    <source>
        <dbReference type="ARBA" id="ARBA00006706"/>
    </source>
</evidence>
<sequence>MRRLLSWGINAPKTVRAMWLSVSPFKFQNTQSLLLCTSSSQGDSICNGTHSKKALLSDPQLFEDQFEELVTELAERDFTDPALADALNRLREVLVYNSPGGKRNRGLSVIGSLRELLPPNQLTQDTVQRALLVGWCIELLQAFFLVADDIMDASVTRRGQPCWYKKDGIGLDAINDSFLLEGSIYRLLRRHCRDQPYYVHLLELFTETELGQALDLMTAPPGQIDLNRFTMERYKAIVKYKTAFYSFYLPVAAAMYIELQVKRNTSNAKHILLEMGEFFQIQDDYLDCYGDPAVTGKIGTDIQDNKCSWLVVTALQIMTPEQRAELEACYGRHDDASVEKVKALYKALQMPTLYHRYEDESYQRLQKLIASHAQNLPHSVFLTLLGKSTRGTNSNCSYQLLRPQFPQKQDGKGAKEQPQPPLQAQAQLEPPACPAADQSTSICSSQDQDNLSAALSPKDYSLPQASECQPPPRSPPCLPISRIPFTMTPHSPISPCSPDEGYPSAMGSPSPDYLGGKGDTEVTKLGLLDFLESVGEFGKMERFSQVIQVARWDLEGEQHWDVLRDRLDHLDRLEKVNREVKLAYVARLHEKGFDLGDLEEQDLSDVMDEMGNIDIPWKLYKSRRGTMGDSQEFSDAGVDLSAPSDCDEPLAPDSLTPSPAEPPPRPPKPPARHASVSSDLHTYINISRETTSMAVSTSPTLSTFSPNSTSPTFTTFRCEKPLPPSPPSIPPLPASKPVPYLTLYTTSSPPPSIPTPTPPIPPPRRRHLARKEAQRLAALQAEQEKTPLSLPPPTTRPPPLPPPPLISVSSSSPPAIPPPPALPPPPSFPCTGWLEDEGNGDVILFKEKEKEHDGELIDRDGCSSRGKLDGDRRVDLTEEGKKKEESKDAQRTTSFTELARRRKRNSGVTSDSYYNTGFSNTHETKAKNMSFESFRYPAELPDSPPPPPPPRPLPPVPPSLPPTKVSTLPANSAQPERFDWLIAFTPEGEAPPQPPPLQMRKSLKETQKKLSSSGSSPGSAPKVTTFKELRFRNKNGAPITRVITDPDPDPTVITPDPDILYNLRWRREKGRR</sequence>
<feature type="compositionally biased region" description="Polar residues" evidence="19">
    <location>
        <begin position="906"/>
        <end position="921"/>
    </location>
</feature>
<feature type="compositionally biased region" description="Pro residues" evidence="19">
    <location>
        <begin position="748"/>
        <end position="762"/>
    </location>
</feature>
<evidence type="ECO:0000256" key="7">
    <source>
        <dbReference type="ARBA" id="ARBA00022516"/>
    </source>
</evidence>
<evidence type="ECO:0000313" key="20">
    <source>
        <dbReference type="EMBL" id="TKS82107.1"/>
    </source>
</evidence>
<evidence type="ECO:0000256" key="12">
    <source>
        <dbReference type="ARBA" id="ARBA00032380"/>
    </source>
</evidence>
<feature type="compositionally biased region" description="Low complexity" evidence="19">
    <location>
        <begin position="737"/>
        <end position="747"/>
    </location>
</feature>
<dbReference type="AlphaFoldDB" id="A0A4U5V2W8"/>
<proteinExistence type="inferred from homology"/>
<feature type="compositionally biased region" description="Pro residues" evidence="19">
    <location>
        <begin position="942"/>
        <end position="961"/>
    </location>
</feature>
<dbReference type="InterPro" id="IPR039702">
    <property type="entry name" value="FPS1-like"/>
</dbReference>
<evidence type="ECO:0000256" key="18">
    <source>
        <dbReference type="ARBA" id="ARBA00049399"/>
    </source>
</evidence>
<evidence type="ECO:0000256" key="2">
    <source>
        <dbReference type="ARBA" id="ARBA00004932"/>
    </source>
</evidence>
<evidence type="ECO:0000256" key="6">
    <source>
        <dbReference type="ARBA" id="ARBA00012833"/>
    </source>
</evidence>
<evidence type="ECO:0000256" key="13">
    <source>
        <dbReference type="ARBA" id="ARBA00032424"/>
    </source>
</evidence>
<dbReference type="FunFam" id="1.10.600.10:FF:000006">
    <property type="entry name" value="Farnesyl pyrophosphate synthase"/>
    <property type="match status" value="1"/>
</dbReference>
<feature type="compositionally biased region" description="Polar residues" evidence="19">
    <location>
        <begin position="437"/>
        <end position="453"/>
    </location>
</feature>
<dbReference type="Gene3D" id="1.10.600.10">
    <property type="entry name" value="Farnesyl Diphosphate Synthase"/>
    <property type="match status" value="1"/>
</dbReference>
<dbReference type="InterPro" id="IPR000092">
    <property type="entry name" value="Polyprenyl_synt"/>
</dbReference>
<evidence type="ECO:0000256" key="1">
    <source>
        <dbReference type="ARBA" id="ARBA00001946"/>
    </source>
</evidence>
<dbReference type="SFLD" id="SFLDG01017">
    <property type="entry name" value="Polyprenyl_Transferase_Like"/>
    <property type="match status" value="1"/>
</dbReference>
<dbReference type="CDD" id="cd00685">
    <property type="entry name" value="Trans_IPPS_HT"/>
    <property type="match status" value="1"/>
</dbReference>
<keyword evidence="21" id="KW-1185">Reference proteome</keyword>
<keyword evidence="11" id="KW-0443">Lipid metabolism</keyword>
<evidence type="ECO:0000256" key="14">
    <source>
        <dbReference type="ARBA" id="ARBA00032448"/>
    </source>
</evidence>
<dbReference type="GO" id="GO:0045337">
    <property type="term" value="P:farnesyl diphosphate biosynthetic process"/>
    <property type="evidence" value="ECO:0007669"/>
    <property type="project" value="TreeGrafter"/>
</dbReference>
<feature type="region of interest" description="Disordered" evidence="19">
    <location>
        <begin position="985"/>
        <end position="1023"/>
    </location>
</feature>
<gene>
    <name evidence="20" type="ORF">D9C73_016216</name>
</gene>
<dbReference type="GO" id="GO:0004337">
    <property type="term" value="F:(2E,6E)-farnesyl diphosphate synthase activity"/>
    <property type="evidence" value="ECO:0007669"/>
    <property type="project" value="UniProtKB-EC"/>
</dbReference>
<accession>A0A4U5V2W8</accession>
<evidence type="ECO:0000256" key="17">
    <source>
        <dbReference type="ARBA" id="ARBA00049291"/>
    </source>
</evidence>
<dbReference type="STRING" id="240159.A0A4U5V2W8"/>
<feature type="compositionally biased region" description="Pro residues" evidence="19">
    <location>
        <begin position="789"/>
        <end position="805"/>
    </location>
</feature>
<evidence type="ECO:0000256" key="15">
    <source>
        <dbReference type="ARBA" id="ARBA00032873"/>
    </source>
</evidence>
<dbReference type="GO" id="GO:0046872">
    <property type="term" value="F:metal ion binding"/>
    <property type="evidence" value="ECO:0007669"/>
    <property type="project" value="UniProtKB-KW"/>
</dbReference>
<dbReference type="GO" id="GO:0005737">
    <property type="term" value="C:cytoplasm"/>
    <property type="evidence" value="ECO:0007669"/>
    <property type="project" value="TreeGrafter"/>
</dbReference>
<evidence type="ECO:0000256" key="9">
    <source>
        <dbReference type="ARBA" id="ARBA00022723"/>
    </source>
</evidence>
<comment type="cofactor">
    <cofactor evidence="1">
        <name>Mg(2+)</name>
        <dbReference type="ChEBI" id="CHEBI:18420"/>
    </cofactor>
</comment>
<keyword evidence="8" id="KW-0808">Transferase</keyword>
<dbReference type="PANTHER" id="PTHR11525">
    <property type="entry name" value="FARNESYL-PYROPHOSPHATE SYNTHETASE"/>
    <property type="match status" value="1"/>
</dbReference>
<feature type="region of interest" description="Disordered" evidence="19">
    <location>
        <begin position="407"/>
        <end position="505"/>
    </location>
</feature>
<dbReference type="InterPro" id="IPR033749">
    <property type="entry name" value="Polyprenyl_synt_CS"/>
</dbReference>
<feature type="region of interest" description="Disordered" evidence="19">
    <location>
        <begin position="628"/>
        <end position="677"/>
    </location>
</feature>
<dbReference type="Proteomes" id="UP000298787">
    <property type="component" value="Chromosome 14"/>
</dbReference>
<evidence type="ECO:0000256" key="10">
    <source>
        <dbReference type="ARBA" id="ARBA00022842"/>
    </source>
</evidence>
<dbReference type="PROSITE" id="PS00444">
    <property type="entry name" value="POLYPRENYL_SYNTHASE_2"/>
    <property type="match status" value="1"/>
</dbReference>
<feature type="compositionally biased region" description="Pro residues" evidence="19">
    <location>
        <begin position="721"/>
        <end position="736"/>
    </location>
</feature>
<comment type="similarity">
    <text evidence="4">Belongs to the FPP/GGPP synthase family.</text>
</comment>
<keyword evidence="9" id="KW-0479">Metal-binding</keyword>
<comment type="catalytic activity">
    <reaction evidence="18">
        <text>isopentenyl diphosphate + (2E)-geranyl diphosphate = (2E,6E)-farnesyl diphosphate + diphosphate</text>
        <dbReference type="Rhea" id="RHEA:19361"/>
        <dbReference type="ChEBI" id="CHEBI:33019"/>
        <dbReference type="ChEBI" id="CHEBI:58057"/>
        <dbReference type="ChEBI" id="CHEBI:128769"/>
        <dbReference type="ChEBI" id="CHEBI:175763"/>
        <dbReference type="EC" id="2.5.1.10"/>
    </reaction>
</comment>
<name>A0A4U5V2W8_COLLU</name>
<evidence type="ECO:0000256" key="8">
    <source>
        <dbReference type="ARBA" id="ARBA00022679"/>
    </source>
</evidence>
<dbReference type="GO" id="GO:0004161">
    <property type="term" value="F:dimethylallyltranstransferase activity"/>
    <property type="evidence" value="ECO:0007669"/>
    <property type="project" value="UniProtKB-EC"/>
</dbReference>
<dbReference type="Pfam" id="PF00348">
    <property type="entry name" value="polyprenyl_synt"/>
    <property type="match status" value="1"/>
</dbReference>
<reference evidence="20 21" key="1">
    <citation type="submission" date="2019-01" db="EMBL/GenBank/DDBJ databases">
        <title>Genome Assembly of Collichthys lucidus.</title>
        <authorList>
            <person name="Cai M."/>
            <person name="Xiao S."/>
        </authorList>
    </citation>
    <scope>NUCLEOTIDE SEQUENCE [LARGE SCALE GENOMIC DNA]</scope>
    <source>
        <strain evidence="20">JT15FE1705JMU</strain>
        <tissue evidence="20">Muscle</tissue>
    </source>
</reference>
<dbReference type="SUPFAM" id="SSF48576">
    <property type="entry name" value="Terpenoid synthases"/>
    <property type="match status" value="1"/>
</dbReference>
<keyword evidence="10" id="KW-0460">Magnesium</keyword>
<dbReference type="SFLD" id="SFLDS00005">
    <property type="entry name" value="Isoprenoid_Synthase_Type_I"/>
    <property type="match status" value="1"/>
</dbReference>
<evidence type="ECO:0000256" key="5">
    <source>
        <dbReference type="ARBA" id="ARBA00012439"/>
    </source>
</evidence>
<feature type="compositionally biased region" description="Low complexity" evidence="19">
    <location>
        <begin position="696"/>
        <end position="716"/>
    </location>
</feature>
<keyword evidence="7" id="KW-0444">Lipid biosynthesis</keyword>